<dbReference type="Gene3D" id="1.10.10.410">
    <property type="match status" value="1"/>
</dbReference>
<dbReference type="Proteomes" id="UP001595526">
    <property type="component" value="Unassembled WGS sequence"/>
</dbReference>
<dbReference type="RefSeq" id="WP_379024993.1">
    <property type="nucleotide sequence ID" value="NZ_JBHRTA010000038.1"/>
</dbReference>
<gene>
    <name evidence="1" type="ORF">ACFOET_17470</name>
</gene>
<dbReference type="InterPro" id="IPR019004">
    <property type="entry name" value="YqeY/Aim41"/>
</dbReference>
<organism evidence="1 2">
    <name type="scientific">Parapedobacter deserti</name>
    <dbReference type="NCBI Taxonomy" id="1912957"/>
    <lineage>
        <taxon>Bacteria</taxon>
        <taxon>Pseudomonadati</taxon>
        <taxon>Bacteroidota</taxon>
        <taxon>Sphingobacteriia</taxon>
        <taxon>Sphingobacteriales</taxon>
        <taxon>Sphingobacteriaceae</taxon>
        <taxon>Parapedobacter</taxon>
    </lineage>
</organism>
<accession>A0ABV7JMT0</accession>
<dbReference type="Pfam" id="PF09424">
    <property type="entry name" value="YqeY"/>
    <property type="match status" value="1"/>
</dbReference>
<protein>
    <submittedName>
        <fullName evidence="1">GatB/YqeY domain-containing protein</fullName>
    </submittedName>
</protein>
<dbReference type="EMBL" id="JBHRTA010000038">
    <property type="protein sequence ID" value="MFC3199415.1"/>
    <property type="molecule type" value="Genomic_DNA"/>
</dbReference>
<dbReference type="SUPFAM" id="SSF89095">
    <property type="entry name" value="GatB/YqeY motif"/>
    <property type="match status" value="1"/>
</dbReference>
<sequence>MALQDKIDQDIKAAMLAKDNATLRGLRAIKAAILLAKTEKGPAEELSEQTEISVLQKLAKQRRESAEIYQQQNREDLYQIEMEELAVIERFLPKQLSREEIEANVRQLIAETGATGPKDMGKVMGLANKRLAGKADGKTISEIAKTLLTGG</sequence>
<dbReference type="InterPro" id="IPR003789">
    <property type="entry name" value="Asn/Gln_tRNA_amidoTrase-B-like"/>
</dbReference>
<dbReference type="InterPro" id="IPR042184">
    <property type="entry name" value="YqeY/Aim41_N"/>
</dbReference>
<evidence type="ECO:0000313" key="2">
    <source>
        <dbReference type="Proteomes" id="UP001595526"/>
    </source>
</evidence>
<dbReference type="InterPro" id="IPR023168">
    <property type="entry name" value="GatB_Yqey_C_2"/>
</dbReference>
<dbReference type="PANTHER" id="PTHR28055">
    <property type="entry name" value="ALTERED INHERITANCE OF MITOCHONDRIA PROTEIN 41, MITOCHONDRIAL"/>
    <property type="match status" value="1"/>
</dbReference>
<proteinExistence type="predicted"/>
<dbReference type="Gene3D" id="1.10.1510.10">
    <property type="entry name" value="Uncharacterised protein YqeY/AIM41 PF09424, N-terminal domain"/>
    <property type="match status" value="1"/>
</dbReference>
<evidence type="ECO:0000313" key="1">
    <source>
        <dbReference type="EMBL" id="MFC3199415.1"/>
    </source>
</evidence>
<dbReference type="PANTHER" id="PTHR28055:SF1">
    <property type="entry name" value="ALTERED INHERITANCE OF MITOCHONDRIA PROTEIN 41, MITOCHONDRIAL"/>
    <property type="match status" value="1"/>
</dbReference>
<comment type="caution">
    <text evidence="1">The sequence shown here is derived from an EMBL/GenBank/DDBJ whole genome shotgun (WGS) entry which is preliminary data.</text>
</comment>
<reference evidence="2" key="1">
    <citation type="journal article" date="2019" name="Int. J. Syst. Evol. Microbiol.">
        <title>The Global Catalogue of Microorganisms (GCM) 10K type strain sequencing project: providing services to taxonomists for standard genome sequencing and annotation.</title>
        <authorList>
            <consortium name="The Broad Institute Genomics Platform"/>
            <consortium name="The Broad Institute Genome Sequencing Center for Infectious Disease"/>
            <person name="Wu L."/>
            <person name="Ma J."/>
        </authorList>
    </citation>
    <scope>NUCLEOTIDE SEQUENCE [LARGE SCALE GENOMIC DNA]</scope>
    <source>
        <strain evidence="2">KCTC 52416</strain>
    </source>
</reference>
<name>A0ABV7JMT0_9SPHI</name>
<keyword evidence="2" id="KW-1185">Reference proteome</keyword>